<sequence>MELQLIQNKIFEIRGQRVMLDYNLAELYEVETRALKQAVKRNIKRFPPDFMFELTKSEWQELITICDNLPQNLKFSPALPFAFTEQGVAMLSSVLRSPKAIEVNISIMRAFVVLRQYALGYAELNRKLEEFMIETNMQFSDIYQALTELASQKEQENKPRRRIGFTAKQEEE</sequence>
<comment type="caution">
    <text evidence="2">The sequence shown here is derived from an EMBL/GenBank/DDBJ whole genome shotgun (WGS) entry which is preliminary data.</text>
</comment>
<keyword evidence="2" id="KW-0238">DNA-binding</keyword>
<dbReference type="InterPro" id="IPR018873">
    <property type="entry name" value="KilA-N_DNA-bd_domain"/>
</dbReference>
<feature type="domain" description="KilA-N DNA-binding" evidence="1">
    <location>
        <begin position="8"/>
        <end position="94"/>
    </location>
</feature>
<reference evidence="2 3" key="1">
    <citation type="submission" date="2017-09" db="EMBL/GenBank/DDBJ databases">
        <title>Phase variable restriction modification systems are present in the genome sequences of periodontal pathogens Prevotella intermedia, Tannerella forsythia and Porphyromonas gingivalis.</title>
        <authorList>
            <person name="Haigh R.D."/>
            <person name="Crawford L."/>
            <person name="Ralph J."/>
            <person name="Wanford J."/>
            <person name="Vartoukian S.R."/>
            <person name="Hijazib K."/>
            <person name="Wade W."/>
            <person name="Oggioni M.R."/>
        </authorList>
    </citation>
    <scope>NUCLEOTIDE SEQUENCE [LARGE SCALE GENOMIC DNA]</scope>
    <source>
        <strain evidence="2 3">WW11663</strain>
    </source>
</reference>
<evidence type="ECO:0000259" key="1">
    <source>
        <dbReference type="Pfam" id="PF10543"/>
    </source>
</evidence>
<dbReference type="EMBL" id="NSLJ01000016">
    <property type="protein sequence ID" value="PDP43631.1"/>
    <property type="molecule type" value="Genomic_DNA"/>
</dbReference>
<accession>A0A2A6E8D0</accession>
<dbReference type="RefSeq" id="WP_060831397.1">
    <property type="nucleotide sequence ID" value="NZ_CAUTOH010000036.1"/>
</dbReference>
<gene>
    <name evidence="2" type="ORF">CLI86_07385</name>
</gene>
<dbReference type="Pfam" id="PF10543">
    <property type="entry name" value="ORF6N"/>
    <property type="match status" value="1"/>
</dbReference>
<organism evidence="2 3">
    <name type="scientific">Tannerella forsythia</name>
    <name type="common">Bacteroides forsythus</name>
    <dbReference type="NCBI Taxonomy" id="28112"/>
    <lineage>
        <taxon>Bacteria</taxon>
        <taxon>Pseudomonadati</taxon>
        <taxon>Bacteroidota</taxon>
        <taxon>Bacteroidia</taxon>
        <taxon>Bacteroidales</taxon>
        <taxon>Tannerellaceae</taxon>
        <taxon>Tannerella</taxon>
    </lineage>
</organism>
<dbReference type="AlphaFoldDB" id="A0A2A6E8D0"/>
<proteinExistence type="predicted"/>
<evidence type="ECO:0000313" key="2">
    <source>
        <dbReference type="EMBL" id="PDP43631.1"/>
    </source>
</evidence>
<name>A0A2A6E8D0_TANFO</name>
<dbReference type="Proteomes" id="UP000219259">
    <property type="component" value="Unassembled WGS sequence"/>
</dbReference>
<protein>
    <submittedName>
        <fullName evidence="2">DNA-binding protein</fullName>
    </submittedName>
</protein>
<dbReference type="GO" id="GO:0003677">
    <property type="term" value="F:DNA binding"/>
    <property type="evidence" value="ECO:0007669"/>
    <property type="project" value="UniProtKB-KW"/>
</dbReference>
<evidence type="ECO:0000313" key="3">
    <source>
        <dbReference type="Proteomes" id="UP000219259"/>
    </source>
</evidence>